<evidence type="ECO:0000256" key="2">
    <source>
        <dbReference type="ARBA" id="ARBA00022692"/>
    </source>
</evidence>
<dbReference type="AlphaFoldDB" id="A0A2T0SRB3"/>
<evidence type="ECO:0000256" key="7">
    <source>
        <dbReference type="SAM" id="Phobius"/>
    </source>
</evidence>
<keyword evidence="3 7" id="KW-1133">Transmembrane helix</keyword>
<dbReference type="GO" id="GO:0050479">
    <property type="term" value="F:glyceryl-ether monooxygenase activity"/>
    <property type="evidence" value="ECO:0007669"/>
    <property type="project" value="TreeGrafter"/>
</dbReference>
<comment type="subcellular location">
    <subcellularLocation>
        <location evidence="1">Endomembrane system</location>
        <topology evidence="1">Multi-pass membrane protein</topology>
    </subcellularLocation>
</comment>
<dbReference type="RefSeq" id="WP_106138820.1">
    <property type="nucleotide sequence ID" value="NZ_PVTE01000013.1"/>
</dbReference>
<evidence type="ECO:0000259" key="8">
    <source>
        <dbReference type="Pfam" id="PF04116"/>
    </source>
</evidence>
<feature type="transmembrane region" description="Helical" evidence="7">
    <location>
        <begin position="154"/>
        <end position="177"/>
    </location>
</feature>
<keyword evidence="6 7" id="KW-0472">Membrane</keyword>
<dbReference type="GO" id="GO:0016020">
    <property type="term" value="C:membrane"/>
    <property type="evidence" value="ECO:0007669"/>
    <property type="project" value="GOC"/>
</dbReference>
<dbReference type="GO" id="GO:0006643">
    <property type="term" value="P:membrane lipid metabolic process"/>
    <property type="evidence" value="ECO:0007669"/>
    <property type="project" value="TreeGrafter"/>
</dbReference>
<dbReference type="GO" id="GO:0005506">
    <property type="term" value="F:iron ion binding"/>
    <property type="evidence" value="ECO:0007669"/>
    <property type="project" value="InterPro"/>
</dbReference>
<keyword evidence="5" id="KW-0443">Lipid metabolism</keyword>
<dbReference type="EMBL" id="PVTE01000013">
    <property type="protein sequence ID" value="PRY35913.1"/>
    <property type="molecule type" value="Genomic_DNA"/>
</dbReference>
<keyword evidence="10" id="KW-1185">Reference proteome</keyword>
<protein>
    <submittedName>
        <fullName evidence="9">Sterol desaturase/sphingolipid hydroxylase (Fatty acid hydroxylase superfamily)</fullName>
    </submittedName>
</protein>
<evidence type="ECO:0000256" key="3">
    <source>
        <dbReference type="ARBA" id="ARBA00022989"/>
    </source>
</evidence>
<comment type="caution">
    <text evidence="9">The sequence shown here is derived from an EMBL/GenBank/DDBJ whole genome shotgun (WGS) entry which is preliminary data.</text>
</comment>
<evidence type="ECO:0000313" key="10">
    <source>
        <dbReference type="Proteomes" id="UP000238375"/>
    </source>
</evidence>
<evidence type="ECO:0000256" key="5">
    <source>
        <dbReference type="ARBA" id="ARBA00023098"/>
    </source>
</evidence>
<feature type="transmembrane region" description="Helical" evidence="7">
    <location>
        <begin position="49"/>
        <end position="73"/>
    </location>
</feature>
<evidence type="ECO:0000256" key="4">
    <source>
        <dbReference type="ARBA" id="ARBA00023002"/>
    </source>
</evidence>
<keyword evidence="4" id="KW-0560">Oxidoreductase</keyword>
<keyword evidence="2 7" id="KW-0812">Transmembrane</keyword>
<feature type="domain" description="Fatty acid hydroxylase" evidence="8">
    <location>
        <begin position="101"/>
        <end position="237"/>
    </location>
</feature>
<dbReference type="Pfam" id="PF04116">
    <property type="entry name" value="FA_hydroxylase"/>
    <property type="match status" value="1"/>
</dbReference>
<dbReference type="OrthoDB" id="9770329at2"/>
<gene>
    <name evidence="9" type="ORF">CLV58_11341</name>
</gene>
<evidence type="ECO:0000256" key="1">
    <source>
        <dbReference type="ARBA" id="ARBA00004127"/>
    </source>
</evidence>
<accession>A0A2T0SRB3</accession>
<evidence type="ECO:0000313" key="9">
    <source>
        <dbReference type="EMBL" id="PRY35913.1"/>
    </source>
</evidence>
<dbReference type="InterPro" id="IPR051689">
    <property type="entry name" value="Sterol_desaturase/TMEM195"/>
</dbReference>
<dbReference type="PANTHER" id="PTHR21624">
    <property type="entry name" value="STEROL DESATURASE-RELATED PROTEIN"/>
    <property type="match status" value="1"/>
</dbReference>
<organism evidence="9 10">
    <name type="scientific">Spirosoma oryzae</name>
    <dbReference type="NCBI Taxonomy" id="1469603"/>
    <lineage>
        <taxon>Bacteria</taxon>
        <taxon>Pseudomonadati</taxon>
        <taxon>Bacteroidota</taxon>
        <taxon>Cytophagia</taxon>
        <taxon>Cytophagales</taxon>
        <taxon>Cytophagaceae</taxon>
        <taxon>Spirosoma</taxon>
    </lineage>
</organism>
<dbReference type="InterPro" id="IPR006694">
    <property type="entry name" value="Fatty_acid_hydroxylase"/>
</dbReference>
<dbReference type="Proteomes" id="UP000238375">
    <property type="component" value="Unassembled WGS sequence"/>
</dbReference>
<sequence>MERLVNYFEHIPSAHRSLLLVGGITIFWLIESAVPLFRFEQTEPGYRKWHHAGINIFFTLTTVIVNFVLAFLLLRTSDWTVQHGVGLLQWIQLPRWAEALMGLLVLDLVGAWLPHWAEHKITFLWRFHLIHHTDTYVDTTTANRHHPGESVIRFGFTLIAVLLVGAPMWLVFLYQALSVVLSQFNHANINLPRWADKLLGLFVVTPNMHHVHHHYVLPVTNTNYGNIFPYWDRLFGTYHAMDGRDIHYGIDTHPEVHEHAQLGNLLRIPFQPYRPPVGESAEAKKAVGA</sequence>
<feature type="transmembrane region" description="Helical" evidence="7">
    <location>
        <begin position="17"/>
        <end position="37"/>
    </location>
</feature>
<name>A0A2T0SRB3_9BACT</name>
<dbReference type="GO" id="GO:0008610">
    <property type="term" value="P:lipid biosynthetic process"/>
    <property type="evidence" value="ECO:0007669"/>
    <property type="project" value="InterPro"/>
</dbReference>
<reference evidence="9 10" key="1">
    <citation type="submission" date="2018-03" db="EMBL/GenBank/DDBJ databases">
        <title>Genomic Encyclopedia of Archaeal and Bacterial Type Strains, Phase II (KMG-II): from individual species to whole genera.</title>
        <authorList>
            <person name="Goeker M."/>
        </authorList>
    </citation>
    <scope>NUCLEOTIDE SEQUENCE [LARGE SCALE GENOMIC DNA]</scope>
    <source>
        <strain evidence="9 10">DSM 28354</strain>
    </source>
</reference>
<proteinExistence type="predicted"/>
<dbReference type="PANTHER" id="PTHR21624:SF1">
    <property type="entry name" value="ALKYLGLYCEROL MONOOXYGENASE"/>
    <property type="match status" value="1"/>
</dbReference>
<evidence type="ECO:0000256" key="6">
    <source>
        <dbReference type="ARBA" id="ARBA00023136"/>
    </source>
</evidence>
<dbReference type="GO" id="GO:0012505">
    <property type="term" value="C:endomembrane system"/>
    <property type="evidence" value="ECO:0007669"/>
    <property type="project" value="UniProtKB-SubCell"/>
</dbReference>